<reference evidence="2" key="2">
    <citation type="submission" date="2023-01" db="EMBL/GenBank/DDBJ databases">
        <authorList>
            <person name="Sun Q."/>
            <person name="Evtushenko L."/>
        </authorList>
    </citation>
    <scope>NUCLEOTIDE SEQUENCE</scope>
    <source>
        <strain evidence="2">VKM B-2555</strain>
    </source>
</reference>
<dbReference type="Pfam" id="PF04964">
    <property type="entry name" value="Flp_Fap"/>
    <property type="match status" value="1"/>
</dbReference>
<feature type="transmembrane region" description="Helical" evidence="1">
    <location>
        <begin position="21"/>
        <end position="43"/>
    </location>
</feature>
<comment type="caution">
    <text evidence="2">The sequence shown here is derived from an EMBL/GenBank/DDBJ whole genome shotgun (WGS) entry which is preliminary data.</text>
</comment>
<sequence>MGMTWETALRRLARFARDDSGATAIEYAMIAVGIAVAIAVTVYQLGDVVLSKYYGRIATELPK</sequence>
<keyword evidence="1" id="KW-1133">Transmembrane helix</keyword>
<protein>
    <recommendedName>
        <fullName evidence="4">Flp family type IVb pilin</fullName>
    </recommendedName>
</protein>
<dbReference type="EMBL" id="BSFK01000016">
    <property type="protein sequence ID" value="GLK78156.1"/>
    <property type="molecule type" value="Genomic_DNA"/>
</dbReference>
<dbReference type="InterPro" id="IPR007047">
    <property type="entry name" value="Flp_Fap"/>
</dbReference>
<dbReference type="AlphaFoldDB" id="A0A9W6JKN0"/>
<reference evidence="2" key="1">
    <citation type="journal article" date="2014" name="Int. J. Syst. Evol. Microbiol.">
        <title>Complete genome sequence of Corynebacterium casei LMG S-19264T (=DSM 44701T), isolated from a smear-ripened cheese.</title>
        <authorList>
            <consortium name="US DOE Joint Genome Institute (JGI-PGF)"/>
            <person name="Walter F."/>
            <person name="Albersmeier A."/>
            <person name="Kalinowski J."/>
            <person name="Ruckert C."/>
        </authorList>
    </citation>
    <scope>NUCLEOTIDE SEQUENCE</scope>
    <source>
        <strain evidence="2">VKM B-2555</strain>
    </source>
</reference>
<evidence type="ECO:0000256" key="1">
    <source>
        <dbReference type="SAM" id="Phobius"/>
    </source>
</evidence>
<keyword evidence="1" id="KW-0472">Membrane</keyword>
<organism evidence="2 3">
    <name type="scientific">Methylopila jiangsuensis</name>
    <dbReference type="NCBI Taxonomy" id="586230"/>
    <lineage>
        <taxon>Bacteria</taxon>
        <taxon>Pseudomonadati</taxon>
        <taxon>Pseudomonadota</taxon>
        <taxon>Alphaproteobacteria</taxon>
        <taxon>Hyphomicrobiales</taxon>
        <taxon>Methylopilaceae</taxon>
        <taxon>Methylopila</taxon>
    </lineage>
</organism>
<dbReference type="Proteomes" id="UP001143364">
    <property type="component" value="Unassembled WGS sequence"/>
</dbReference>
<keyword evidence="3" id="KW-1185">Reference proteome</keyword>
<name>A0A9W6JKN0_9HYPH</name>
<accession>A0A9W6JKN0</accession>
<evidence type="ECO:0000313" key="2">
    <source>
        <dbReference type="EMBL" id="GLK78156.1"/>
    </source>
</evidence>
<gene>
    <name evidence="2" type="ORF">GCM10008171_34100</name>
</gene>
<proteinExistence type="predicted"/>
<keyword evidence="1" id="KW-0812">Transmembrane</keyword>
<evidence type="ECO:0000313" key="3">
    <source>
        <dbReference type="Proteomes" id="UP001143364"/>
    </source>
</evidence>
<evidence type="ECO:0008006" key="4">
    <source>
        <dbReference type="Google" id="ProtNLM"/>
    </source>
</evidence>